<organism evidence="2 3">
    <name type="scientific">Saccharopolyspora elongata</name>
    <dbReference type="NCBI Taxonomy" id="2530387"/>
    <lineage>
        <taxon>Bacteria</taxon>
        <taxon>Bacillati</taxon>
        <taxon>Actinomycetota</taxon>
        <taxon>Actinomycetes</taxon>
        <taxon>Pseudonocardiales</taxon>
        <taxon>Pseudonocardiaceae</taxon>
        <taxon>Saccharopolyspora</taxon>
    </lineage>
</organism>
<dbReference type="OrthoDB" id="4698148at2"/>
<keyword evidence="3" id="KW-1185">Reference proteome</keyword>
<feature type="transmembrane region" description="Helical" evidence="1">
    <location>
        <begin position="24"/>
        <end position="44"/>
    </location>
</feature>
<sequence length="243" mass="26789">MSVVAERPVVAEESRAVRWWRRPWVGPLALVVVVFVAVSVPRYLTLDPAQSLVPPVEGFAPYYPMLVAHVLFGSVAIVSCCFQVWPAFRRRYPVAHRWIGRAYVFAGVLPAAVLATVIGAKSPFGPVARVSNVLLGLVWFGCTLAGWRAGRARRFGDHRKWMVRSFVLTISTVTNRVWGVVAGVVLGPQLETTFGGNEQYMTSTIAGLTTWLGWVVPLILAQLWLDRRPKKRARAAGRSGVPA</sequence>
<evidence type="ECO:0000313" key="3">
    <source>
        <dbReference type="Proteomes" id="UP000294947"/>
    </source>
</evidence>
<reference evidence="2 3" key="1">
    <citation type="submission" date="2019-03" db="EMBL/GenBank/DDBJ databases">
        <title>Draft genome sequences of novel Actinobacteria.</title>
        <authorList>
            <person name="Sahin N."/>
            <person name="Ay H."/>
            <person name="Saygin H."/>
        </authorList>
    </citation>
    <scope>NUCLEOTIDE SEQUENCE [LARGE SCALE GENOMIC DNA]</scope>
    <source>
        <strain evidence="2 3">7K502</strain>
    </source>
</reference>
<feature type="transmembrane region" description="Helical" evidence="1">
    <location>
        <begin position="130"/>
        <end position="149"/>
    </location>
</feature>
<keyword evidence="1" id="KW-1133">Transmembrane helix</keyword>
<evidence type="ECO:0000256" key="1">
    <source>
        <dbReference type="SAM" id="Phobius"/>
    </source>
</evidence>
<dbReference type="RefSeq" id="WP_132494897.1">
    <property type="nucleotide sequence ID" value="NZ_SMKW01000133.1"/>
</dbReference>
<dbReference type="AlphaFoldDB" id="A0A4R4XWJ7"/>
<dbReference type="Pfam" id="PF10067">
    <property type="entry name" value="DUF2306"/>
    <property type="match status" value="1"/>
</dbReference>
<protein>
    <submittedName>
        <fullName evidence="2">DUF2306 domain-containing protein</fullName>
    </submittedName>
</protein>
<keyword evidence="1" id="KW-0472">Membrane</keyword>
<feature type="transmembrane region" description="Helical" evidence="1">
    <location>
        <begin position="205"/>
        <end position="225"/>
    </location>
</feature>
<name>A0A4R4XWJ7_9PSEU</name>
<feature type="transmembrane region" description="Helical" evidence="1">
    <location>
        <begin position="161"/>
        <end position="185"/>
    </location>
</feature>
<gene>
    <name evidence="2" type="ORF">E1288_43690</name>
</gene>
<keyword evidence="1" id="KW-0812">Transmembrane</keyword>
<dbReference type="Proteomes" id="UP000294947">
    <property type="component" value="Unassembled WGS sequence"/>
</dbReference>
<evidence type="ECO:0000313" key="2">
    <source>
        <dbReference type="EMBL" id="TDD34992.1"/>
    </source>
</evidence>
<accession>A0A4R4XWJ7</accession>
<dbReference type="InterPro" id="IPR018750">
    <property type="entry name" value="DUF2306_membrane"/>
</dbReference>
<dbReference type="EMBL" id="SMKW01000133">
    <property type="protein sequence ID" value="TDD34992.1"/>
    <property type="molecule type" value="Genomic_DNA"/>
</dbReference>
<comment type="caution">
    <text evidence="2">The sequence shown here is derived from an EMBL/GenBank/DDBJ whole genome shotgun (WGS) entry which is preliminary data.</text>
</comment>
<proteinExistence type="predicted"/>
<feature type="transmembrane region" description="Helical" evidence="1">
    <location>
        <begin position="98"/>
        <end position="118"/>
    </location>
</feature>
<feature type="transmembrane region" description="Helical" evidence="1">
    <location>
        <begin position="64"/>
        <end position="86"/>
    </location>
</feature>